<dbReference type="OrthoDB" id="262547at2759"/>
<keyword evidence="3 6" id="KW-1133">Transmembrane helix</keyword>
<feature type="transmembrane region" description="Helical" evidence="6">
    <location>
        <begin position="81"/>
        <end position="103"/>
    </location>
</feature>
<dbReference type="AlphaFoldDB" id="A0A1Z5JPH0"/>
<name>A0A1Z5JPH0_FISSO</name>
<reference evidence="7 8" key="1">
    <citation type="journal article" date="2015" name="Plant Cell">
        <title>Oil accumulation by the oleaginous diatom Fistulifera solaris as revealed by the genome and transcriptome.</title>
        <authorList>
            <person name="Tanaka T."/>
            <person name="Maeda Y."/>
            <person name="Veluchamy A."/>
            <person name="Tanaka M."/>
            <person name="Abida H."/>
            <person name="Marechal E."/>
            <person name="Bowler C."/>
            <person name="Muto M."/>
            <person name="Sunaga Y."/>
            <person name="Tanaka M."/>
            <person name="Yoshino T."/>
            <person name="Taniguchi T."/>
            <person name="Fukuda Y."/>
            <person name="Nemoto M."/>
            <person name="Matsumoto M."/>
            <person name="Wong P.S."/>
            <person name="Aburatani S."/>
            <person name="Fujibuchi W."/>
        </authorList>
    </citation>
    <scope>NUCLEOTIDE SEQUENCE [LARGE SCALE GENOMIC DNA]</scope>
    <source>
        <strain evidence="7 8">JPCC DA0580</strain>
    </source>
</reference>
<dbReference type="EMBL" id="BDSP01000095">
    <property type="protein sequence ID" value="GAX15671.1"/>
    <property type="molecule type" value="Genomic_DNA"/>
</dbReference>
<comment type="caution">
    <text evidence="7">The sequence shown here is derived from an EMBL/GenBank/DDBJ whole genome shotgun (WGS) entry which is preliminary data.</text>
</comment>
<keyword evidence="2 6" id="KW-0812">Transmembrane</keyword>
<evidence type="ECO:0000256" key="4">
    <source>
        <dbReference type="ARBA" id="ARBA00023136"/>
    </source>
</evidence>
<feature type="transmembrane region" description="Helical" evidence="6">
    <location>
        <begin position="338"/>
        <end position="358"/>
    </location>
</feature>
<dbReference type="PANTHER" id="PTHR11040:SF205">
    <property type="entry name" value="ZINC TRANSPORTER ZUPT"/>
    <property type="match status" value="1"/>
</dbReference>
<dbReference type="Proteomes" id="UP000198406">
    <property type="component" value="Unassembled WGS sequence"/>
</dbReference>
<keyword evidence="4 6" id="KW-0472">Membrane</keyword>
<dbReference type="GO" id="GO:0005385">
    <property type="term" value="F:zinc ion transmembrane transporter activity"/>
    <property type="evidence" value="ECO:0007669"/>
    <property type="project" value="TreeGrafter"/>
</dbReference>
<keyword evidence="8" id="KW-1185">Reference proteome</keyword>
<organism evidence="7 8">
    <name type="scientific">Fistulifera solaris</name>
    <name type="common">Oleaginous diatom</name>
    <dbReference type="NCBI Taxonomy" id="1519565"/>
    <lineage>
        <taxon>Eukaryota</taxon>
        <taxon>Sar</taxon>
        <taxon>Stramenopiles</taxon>
        <taxon>Ochrophyta</taxon>
        <taxon>Bacillariophyta</taxon>
        <taxon>Bacillariophyceae</taxon>
        <taxon>Bacillariophycidae</taxon>
        <taxon>Naviculales</taxon>
        <taxon>Naviculaceae</taxon>
        <taxon>Fistulifera</taxon>
    </lineage>
</organism>
<feature type="transmembrane region" description="Helical" evidence="6">
    <location>
        <begin position="246"/>
        <end position="268"/>
    </location>
</feature>
<evidence type="ECO:0000256" key="1">
    <source>
        <dbReference type="ARBA" id="ARBA00004141"/>
    </source>
</evidence>
<evidence type="ECO:0000313" key="7">
    <source>
        <dbReference type="EMBL" id="GAX15671.1"/>
    </source>
</evidence>
<gene>
    <name evidence="7" type="ORF">FisN_3Hh144</name>
</gene>
<dbReference type="InParanoid" id="A0A1Z5JPH0"/>
<accession>A0A1Z5JPH0</accession>
<evidence type="ECO:0000256" key="3">
    <source>
        <dbReference type="ARBA" id="ARBA00022989"/>
    </source>
</evidence>
<sequence length="359" mass="38392">MTIANEENVGLAFGLVIGAGLATALGASVVFVPSLIHLASRRTLAGALGFSAGVMTYVSFVEIFNKSKTSFQDSGLEEEKAYAYATVCFFGGVAFMVALNHLVTALLGGHHHHSHDDPIGRDTRNESRDSSADGGAAHTEPVVEVPRPCPCCSEDPVADLQTIQHMAAEMEHAEHSDTHSSQNAHSHDEEEDHAVENTPHVRKEEDAKHLMLMSVNTAIAIGLHNFPEGLATFVATLNDPGVGLVLAVAIAIHNIPEGLCVAMPIYYATGNRWKAFGWALFSGLAEPVAALLGWLVLANSFSDQLYAVLFGMVAGMMVIISARELLPTAHRYDPEDTVVTYSFMTGMAVIALSLVLFVL</sequence>
<evidence type="ECO:0000256" key="5">
    <source>
        <dbReference type="SAM" id="MobiDB-lite"/>
    </source>
</evidence>
<evidence type="ECO:0000256" key="6">
    <source>
        <dbReference type="SAM" id="Phobius"/>
    </source>
</evidence>
<proteinExistence type="predicted"/>
<dbReference type="PANTHER" id="PTHR11040">
    <property type="entry name" value="ZINC/IRON TRANSPORTER"/>
    <property type="match status" value="1"/>
</dbReference>
<feature type="transmembrane region" description="Helical" evidence="6">
    <location>
        <begin position="304"/>
        <end position="326"/>
    </location>
</feature>
<comment type="subcellular location">
    <subcellularLocation>
        <location evidence="1">Membrane</location>
        <topology evidence="1">Multi-pass membrane protein</topology>
    </subcellularLocation>
</comment>
<dbReference type="Pfam" id="PF02535">
    <property type="entry name" value="Zip"/>
    <property type="match status" value="1"/>
</dbReference>
<protein>
    <submittedName>
        <fullName evidence="7">Zinc transporter, ZIP family</fullName>
    </submittedName>
</protein>
<feature type="transmembrane region" description="Helical" evidence="6">
    <location>
        <begin position="12"/>
        <end position="32"/>
    </location>
</feature>
<feature type="region of interest" description="Disordered" evidence="5">
    <location>
        <begin position="110"/>
        <end position="144"/>
    </location>
</feature>
<feature type="transmembrane region" description="Helical" evidence="6">
    <location>
        <begin position="275"/>
        <end position="298"/>
    </location>
</feature>
<evidence type="ECO:0000256" key="2">
    <source>
        <dbReference type="ARBA" id="ARBA00022692"/>
    </source>
</evidence>
<dbReference type="InterPro" id="IPR003689">
    <property type="entry name" value="ZIP"/>
</dbReference>
<feature type="region of interest" description="Disordered" evidence="5">
    <location>
        <begin position="170"/>
        <end position="201"/>
    </location>
</feature>
<dbReference type="GO" id="GO:0016020">
    <property type="term" value="C:membrane"/>
    <property type="evidence" value="ECO:0007669"/>
    <property type="project" value="UniProtKB-SubCell"/>
</dbReference>
<feature type="compositionally biased region" description="Basic and acidic residues" evidence="5">
    <location>
        <begin position="114"/>
        <end position="131"/>
    </location>
</feature>
<evidence type="ECO:0000313" key="8">
    <source>
        <dbReference type="Proteomes" id="UP000198406"/>
    </source>
</evidence>
<feature type="transmembrane region" description="Helical" evidence="6">
    <location>
        <begin position="44"/>
        <end position="61"/>
    </location>
</feature>